<accession>A0A8S0WRC4</accession>
<dbReference type="AlphaFoldDB" id="A0A8S0WRC4"/>
<dbReference type="KEGG" id="aacx:DEACI_4037"/>
<gene>
    <name evidence="1" type="ORF">DEACI_4037</name>
</gene>
<dbReference type="EMBL" id="LR746496">
    <property type="protein sequence ID" value="CAA7603214.1"/>
    <property type="molecule type" value="Genomic_DNA"/>
</dbReference>
<dbReference type="Proteomes" id="UP000836597">
    <property type="component" value="Chromosome"/>
</dbReference>
<reference evidence="1" key="1">
    <citation type="submission" date="2020-01" db="EMBL/GenBank/DDBJ databases">
        <authorList>
            <person name="Hornung B."/>
        </authorList>
    </citation>
    <scope>NUCLEOTIDE SEQUENCE</scope>
    <source>
        <strain evidence="1">PacBioINE</strain>
    </source>
</reference>
<proteinExistence type="predicted"/>
<name>A0A8S0WRC4_9FIRM</name>
<dbReference type="RefSeq" id="WP_240986467.1">
    <property type="nucleotide sequence ID" value="NZ_LR746496.1"/>
</dbReference>
<evidence type="ECO:0000313" key="1">
    <source>
        <dbReference type="EMBL" id="CAA7603214.1"/>
    </source>
</evidence>
<sequence>MERTEILRRQREEIISRLNAEDGERTKLLVALMDIDDEMEEMGQRTSQVQLPPMPSRRRIKREWLA</sequence>
<organism evidence="1">
    <name type="scientific">Acididesulfobacillus acetoxydans</name>
    <dbReference type="NCBI Taxonomy" id="1561005"/>
    <lineage>
        <taxon>Bacteria</taxon>
        <taxon>Bacillati</taxon>
        <taxon>Bacillota</taxon>
        <taxon>Clostridia</taxon>
        <taxon>Eubacteriales</taxon>
        <taxon>Peptococcaceae</taxon>
        <taxon>Acididesulfobacillus</taxon>
    </lineage>
</organism>
<protein>
    <submittedName>
        <fullName evidence="1">Uncharacterized protein</fullName>
    </submittedName>
</protein>